<evidence type="ECO:0000256" key="15">
    <source>
        <dbReference type="SAM" id="Coils"/>
    </source>
</evidence>
<protein>
    <recommendedName>
        <fullName evidence="13">Circadian input-output histidine kinase CikA</fullName>
        <ecNumber evidence="4">2.7.13.3</ecNumber>
    </recommendedName>
</protein>
<evidence type="ECO:0000256" key="14">
    <source>
        <dbReference type="PROSITE-ProRule" id="PRU00169"/>
    </source>
</evidence>
<keyword evidence="11" id="KW-0472">Membrane</keyword>
<dbReference type="SMART" id="SM00387">
    <property type="entry name" value="HATPase_c"/>
    <property type="match status" value="1"/>
</dbReference>
<dbReference type="GO" id="GO:0016020">
    <property type="term" value="C:membrane"/>
    <property type="evidence" value="ECO:0007669"/>
    <property type="project" value="UniProtKB-SubCell"/>
</dbReference>
<dbReference type="Gene3D" id="3.30.565.10">
    <property type="entry name" value="Histidine kinase-like ATPase, C-terminal domain"/>
    <property type="match status" value="1"/>
</dbReference>
<dbReference type="PROSITE" id="PS50109">
    <property type="entry name" value="HIS_KIN"/>
    <property type="match status" value="1"/>
</dbReference>
<organism evidence="18 19">
    <name type="scientific">Lyngbya confervoides BDU141951</name>
    <dbReference type="NCBI Taxonomy" id="1574623"/>
    <lineage>
        <taxon>Bacteria</taxon>
        <taxon>Bacillati</taxon>
        <taxon>Cyanobacteriota</taxon>
        <taxon>Cyanophyceae</taxon>
        <taxon>Oscillatoriophycideae</taxon>
        <taxon>Oscillatoriales</taxon>
        <taxon>Microcoleaceae</taxon>
        <taxon>Lyngbya</taxon>
    </lineage>
</organism>
<comment type="subcellular location">
    <subcellularLocation>
        <location evidence="2">Membrane</location>
    </subcellularLocation>
</comment>
<dbReference type="EMBL" id="JTHE03000106">
    <property type="protein sequence ID" value="MCM1984949.1"/>
    <property type="molecule type" value="Genomic_DNA"/>
</dbReference>
<evidence type="ECO:0000256" key="1">
    <source>
        <dbReference type="ARBA" id="ARBA00000085"/>
    </source>
</evidence>
<evidence type="ECO:0000256" key="3">
    <source>
        <dbReference type="ARBA" id="ARBA00006402"/>
    </source>
</evidence>
<dbReference type="InterPro" id="IPR005467">
    <property type="entry name" value="His_kinase_dom"/>
</dbReference>
<evidence type="ECO:0000313" key="19">
    <source>
        <dbReference type="Proteomes" id="UP000031561"/>
    </source>
</evidence>
<dbReference type="GO" id="GO:0004673">
    <property type="term" value="F:protein histidine kinase activity"/>
    <property type="evidence" value="ECO:0007669"/>
    <property type="project" value="UniProtKB-EC"/>
</dbReference>
<dbReference type="InterPro" id="IPR001789">
    <property type="entry name" value="Sig_transdc_resp-reg_receiver"/>
</dbReference>
<feature type="domain" description="Response regulatory" evidence="17">
    <location>
        <begin position="474"/>
        <end position="592"/>
    </location>
</feature>
<dbReference type="PANTHER" id="PTHR45339">
    <property type="entry name" value="HYBRID SIGNAL TRANSDUCTION HISTIDINE KINASE J"/>
    <property type="match status" value="1"/>
</dbReference>
<dbReference type="SUPFAM" id="SSF52172">
    <property type="entry name" value="CheY-like"/>
    <property type="match status" value="2"/>
</dbReference>
<evidence type="ECO:0000256" key="4">
    <source>
        <dbReference type="ARBA" id="ARBA00012438"/>
    </source>
</evidence>
<feature type="coiled-coil region" evidence="15">
    <location>
        <begin position="177"/>
        <end position="211"/>
    </location>
</feature>
<dbReference type="FunFam" id="1.10.287.130:FF:000038">
    <property type="entry name" value="Sensory transduction histidine kinase"/>
    <property type="match status" value="1"/>
</dbReference>
<dbReference type="SMART" id="SM00448">
    <property type="entry name" value="REC"/>
    <property type="match status" value="2"/>
</dbReference>
<dbReference type="InterPro" id="IPR003661">
    <property type="entry name" value="HisK_dim/P_dom"/>
</dbReference>
<keyword evidence="6" id="KW-0808">Transferase</keyword>
<evidence type="ECO:0000256" key="12">
    <source>
        <dbReference type="ARBA" id="ARBA00023306"/>
    </source>
</evidence>
<keyword evidence="8" id="KW-0418">Kinase</keyword>
<dbReference type="Proteomes" id="UP000031561">
    <property type="component" value="Unassembled WGS sequence"/>
</dbReference>
<dbReference type="Pfam" id="PF02518">
    <property type="entry name" value="HATPase_c"/>
    <property type="match status" value="1"/>
</dbReference>
<keyword evidence="19" id="KW-1185">Reference proteome</keyword>
<keyword evidence="7" id="KW-0547">Nucleotide-binding</keyword>
<gene>
    <name evidence="18" type="ORF">QQ91_0019180</name>
</gene>
<dbReference type="EC" id="2.7.13.3" evidence="4"/>
<keyword evidence="10" id="KW-0902">Two-component regulatory system</keyword>
<evidence type="ECO:0000256" key="5">
    <source>
        <dbReference type="ARBA" id="ARBA00022553"/>
    </source>
</evidence>
<evidence type="ECO:0000256" key="7">
    <source>
        <dbReference type="ARBA" id="ARBA00022741"/>
    </source>
</evidence>
<dbReference type="AlphaFoldDB" id="A0ABD4T931"/>
<dbReference type="Pfam" id="PF00512">
    <property type="entry name" value="HisKA"/>
    <property type="match status" value="1"/>
</dbReference>
<comment type="catalytic activity">
    <reaction evidence="1">
        <text>ATP + protein L-histidine = ADP + protein N-phospho-L-histidine.</text>
        <dbReference type="EC" id="2.7.13.3"/>
    </reaction>
</comment>
<evidence type="ECO:0000256" key="13">
    <source>
        <dbReference type="ARBA" id="ARBA00074306"/>
    </source>
</evidence>
<evidence type="ECO:0000256" key="2">
    <source>
        <dbReference type="ARBA" id="ARBA00004370"/>
    </source>
</evidence>
<name>A0ABD4T931_9CYAN</name>
<feature type="modified residue" description="4-aspartylphosphate" evidence="14">
    <location>
        <position position="523"/>
    </location>
</feature>
<feature type="domain" description="Histidine kinase" evidence="16">
    <location>
        <begin position="225"/>
        <end position="449"/>
    </location>
</feature>
<dbReference type="PRINTS" id="PR00344">
    <property type="entry name" value="BCTRLSENSOR"/>
</dbReference>
<dbReference type="InterPro" id="IPR003594">
    <property type="entry name" value="HATPase_dom"/>
</dbReference>
<dbReference type="CDD" id="cd16922">
    <property type="entry name" value="HATPase_EvgS-ArcB-TorS-like"/>
    <property type="match status" value="1"/>
</dbReference>
<keyword evidence="5 14" id="KW-0597">Phosphoprotein</keyword>
<dbReference type="GO" id="GO:0000160">
    <property type="term" value="P:phosphorelay signal transduction system"/>
    <property type="evidence" value="ECO:0007669"/>
    <property type="project" value="UniProtKB-KW"/>
</dbReference>
<dbReference type="SMART" id="SM00388">
    <property type="entry name" value="HisKA"/>
    <property type="match status" value="1"/>
</dbReference>
<evidence type="ECO:0000256" key="6">
    <source>
        <dbReference type="ARBA" id="ARBA00022679"/>
    </source>
</evidence>
<dbReference type="InterPro" id="IPR004358">
    <property type="entry name" value="Sig_transdc_His_kin-like_C"/>
</dbReference>
<dbReference type="InterPro" id="IPR011006">
    <property type="entry name" value="CheY-like_superfamily"/>
</dbReference>
<feature type="domain" description="Response regulatory" evidence="17">
    <location>
        <begin position="9"/>
        <end position="125"/>
    </location>
</feature>
<dbReference type="PROSITE" id="PS50110">
    <property type="entry name" value="RESPONSE_REGULATORY"/>
    <property type="match status" value="2"/>
</dbReference>
<evidence type="ECO:0000256" key="10">
    <source>
        <dbReference type="ARBA" id="ARBA00023012"/>
    </source>
</evidence>
<dbReference type="SUPFAM" id="SSF47384">
    <property type="entry name" value="Homodimeric domain of signal transducing histidine kinase"/>
    <property type="match status" value="1"/>
</dbReference>
<keyword evidence="9" id="KW-0067">ATP-binding</keyword>
<dbReference type="Gene3D" id="1.10.287.130">
    <property type="match status" value="1"/>
</dbReference>
<dbReference type="CDD" id="cd17546">
    <property type="entry name" value="REC_hyHK_CKI1_RcsC-like"/>
    <property type="match status" value="1"/>
</dbReference>
<dbReference type="PANTHER" id="PTHR45339:SF1">
    <property type="entry name" value="HYBRID SIGNAL TRANSDUCTION HISTIDINE KINASE J"/>
    <property type="match status" value="1"/>
</dbReference>
<evidence type="ECO:0000259" key="16">
    <source>
        <dbReference type="PROSITE" id="PS50109"/>
    </source>
</evidence>
<evidence type="ECO:0000256" key="11">
    <source>
        <dbReference type="ARBA" id="ARBA00023136"/>
    </source>
</evidence>
<dbReference type="SUPFAM" id="SSF55874">
    <property type="entry name" value="ATPase domain of HSP90 chaperone/DNA topoisomerase II/histidine kinase"/>
    <property type="match status" value="1"/>
</dbReference>
<comment type="similarity">
    <text evidence="3">In the N-terminal section; belongs to the phytochrome family.</text>
</comment>
<reference evidence="18 19" key="1">
    <citation type="journal article" date="2015" name="Genome Announc.">
        <title>Draft Genome Sequence of Filamentous Marine Cyanobacterium Lyngbya confervoides Strain BDU141951.</title>
        <authorList>
            <person name="Chandrababunaidu M.M."/>
            <person name="Sen D."/>
            <person name="Tripathy S."/>
        </authorList>
    </citation>
    <scope>NUCLEOTIDE SEQUENCE [LARGE SCALE GENOMIC DNA]</scope>
    <source>
        <strain evidence="18 19">BDU141951</strain>
    </source>
</reference>
<evidence type="ECO:0000256" key="8">
    <source>
        <dbReference type="ARBA" id="ARBA00022777"/>
    </source>
</evidence>
<evidence type="ECO:0000259" key="17">
    <source>
        <dbReference type="PROSITE" id="PS50110"/>
    </source>
</evidence>
<sequence>MTSHPVSPSILIVDDTPTNLEVLSETLVSEGLQVSVAIDGESALEQVDYLRPELILLDVMMPGIDGFEVCRRLKSKPDSCEIPVIFMTALADSQHKLEGFSVGAVDYITKPFHREEVLARVRVHLQIQTLTHTLEQQNQILKHEVRKRETVENALITLNQDLERRVQDRTAELLDTLAELKQTQALLVQHNQDLEQRVQKRTAELQQSKEAAEYANRAKSEFLANMSHEVRTPLNGILGYAQILQRSTSLTDKDRKGLEIIHQCGTHLLTLINDVLDLSKIEAQKMELFPMSFHFSSFLQGVTEIFSIRADQKKISFITHLDPALPAAVRADEKRLRQVLINLLGNAVKFTEKGAVTFRVKLLNTDLGDSGMAHLRFEIEDTGIGISPEQLDKIFVPFEQVGDSRNQAQGTGLGLAISQKILNLMQAPIQVSSQVGHGSQFSFELQLPVDREWVYSARISSQGVIVGYEGQKRRILVVDDRWENRSVISNLLQPLSFEVIEATDGQEGLDKVALYQPDLVITDLVMPTMDGFEMIRRLRSLPSGKEKETMIIASSASVFEAEQCASIAAGASEFLPKPISTDSLLEMLRILLDLEWVYDGDLSSATVAVTGDSALEKTTATETELVPPPLPVLSRLTEFAGKGDLDSAVELVSGLERQSPALKPFATQVRQLADSFQVKKLQDFLHSYLDASLVSSEQ</sequence>
<proteinExistence type="inferred from homology"/>
<accession>A0ABD4T931</accession>
<dbReference type="FunFam" id="3.30.565.10:FF:000010">
    <property type="entry name" value="Sensor histidine kinase RcsC"/>
    <property type="match status" value="1"/>
</dbReference>
<dbReference type="CDD" id="cd19920">
    <property type="entry name" value="REC_PA4781-like"/>
    <property type="match status" value="1"/>
</dbReference>
<evidence type="ECO:0000313" key="18">
    <source>
        <dbReference type="EMBL" id="MCM1984949.1"/>
    </source>
</evidence>
<dbReference type="Gene3D" id="3.40.50.2300">
    <property type="match status" value="2"/>
</dbReference>
<dbReference type="InterPro" id="IPR036890">
    <property type="entry name" value="HATPase_C_sf"/>
</dbReference>
<keyword evidence="15" id="KW-0175">Coiled coil</keyword>
<dbReference type="InterPro" id="IPR036097">
    <property type="entry name" value="HisK_dim/P_sf"/>
</dbReference>
<feature type="modified residue" description="4-aspartylphosphate" evidence="14">
    <location>
        <position position="58"/>
    </location>
</feature>
<comment type="caution">
    <text evidence="18">The sequence shown here is derived from an EMBL/GenBank/DDBJ whole genome shotgun (WGS) entry which is preliminary data.</text>
</comment>
<dbReference type="RefSeq" id="WP_166277521.1">
    <property type="nucleotide sequence ID" value="NZ_JTHE03000106.1"/>
</dbReference>
<evidence type="ECO:0000256" key="9">
    <source>
        <dbReference type="ARBA" id="ARBA00022840"/>
    </source>
</evidence>
<dbReference type="Pfam" id="PF00072">
    <property type="entry name" value="Response_reg"/>
    <property type="match status" value="2"/>
</dbReference>
<keyword evidence="12" id="KW-0131">Cell cycle</keyword>
<dbReference type="GO" id="GO:0005524">
    <property type="term" value="F:ATP binding"/>
    <property type="evidence" value="ECO:0007669"/>
    <property type="project" value="UniProtKB-KW"/>
</dbReference>
<dbReference type="CDD" id="cd00082">
    <property type="entry name" value="HisKA"/>
    <property type="match status" value="1"/>
</dbReference>